<dbReference type="InterPro" id="IPR003870">
    <property type="entry name" value="DUF222"/>
</dbReference>
<evidence type="ECO:0000313" key="4">
    <source>
        <dbReference type="EMBL" id="GGL47871.1"/>
    </source>
</evidence>
<gene>
    <name evidence="4" type="ORF">GCM10011575_02260</name>
</gene>
<sequence>MITARLAFPSDPVQHLPAPSGVPAGTPWTVSCGQLDPALERLSVVGLSVSPHRNRYSGAGAMAVLDLEPKMRRFEGLISEVEAEALGARIMAAAADVAKHEAVLLDLVGEFDAIGAVDWWAGIQSTAHWLSWACSMAAGTAREHVRVARALRRMPSVREAFALGELSYSKVRELTRVADELSRPEPVATPEQHPAEPQPEPVSPRLAGLDESGLVELARACTASQLARTVAGWRAARDTSRTRRPRQRVTWLVRDDGNVQLSAVLPPEQGAAVIAAIQAAIDANTDPEPGPGEEAAEDRVSERDREQRVQQTRVEALTEIANLYLGSRPEDRSGADRTMVVIEVSAAALAEADRELPEPGEQEQRQARRDEVERYRSQQDHDADEASGPAERSRGNTVEVPTCRVRGGSALEPSDAWRALCDSTVLGIIVDQKGMPLAVGREERLITKHQRRALMIRDGCCQFPGCNRIRHLKAHHRISWLSGGRTDTDNLILLCQTHHTRVHEDHLTISPCDEPGCRVRWRFARPDGSTIAPVPAGMNRMSTSPFEFQALRDQAAALRVAYDHIHNTKHPDANRVFPVGGGAGFRLFDCVDALFSLTERPPRAA</sequence>
<evidence type="ECO:0000313" key="5">
    <source>
        <dbReference type="Proteomes" id="UP000613840"/>
    </source>
</evidence>
<evidence type="ECO:0000256" key="2">
    <source>
        <dbReference type="SAM" id="MobiDB-lite"/>
    </source>
</evidence>
<comment type="similarity">
    <text evidence="1">Belongs to the Rv1128c/1148c/1588c/1702c/1945/3466 family.</text>
</comment>
<evidence type="ECO:0000256" key="1">
    <source>
        <dbReference type="ARBA" id="ARBA00023450"/>
    </source>
</evidence>
<dbReference type="GO" id="GO:0004519">
    <property type="term" value="F:endonuclease activity"/>
    <property type="evidence" value="ECO:0007669"/>
    <property type="project" value="UniProtKB-KW"/>
</dbReference>
<dbReference type="CDD" id="cd00085">
    <property type="entry name" value="HNHc"/>
    <property type="match status" value="1"/>
</dbReference>
<feature type="region of interest" description="Disordered" evidence="2">
    <location>
        <begin position="283"/>
        <end position="311"/>
    </location>
</feature>
<keyword evidence="4" id="KW-0378">Hydrolase</keyword>
<organism evidence="4 5">
    <name type="scientific">Microlunatus endophyticus</name>
    <dbReference type="NCBI Taxonomy" id="1716077"/>
    <lineage>
        <taxon>Bacteria</taxon>
        <taxon>Bacillati</taxon>
        <taxon>Actinomycetota</taxon>
        <taxon>Actinomycetes</taxon>
        <taxon>Propionibacteriales</taxon>
        <taxon>Propionibacteriaceae</taxon>
        <taxon>Microlunatus</taxon>
    </lineage>
</organism>
<dbReference type="Pfam" id="PF02720">
    <property type="entry name" value="DUF222"/>
    <property type="match status" value="1"/>
</dbReference>
<feature type="domain" description="HNH nuclease" evidence="3">
    <location>
        <begin position="449"/>
        <end position="500"/>
    </location>
</feature>
<feature type="compositionally biased region" description="Basic and acidic residues" evidence="2">
    <location>
        <begin position="351"/>
        <end position="381"/>
    </location>
</feature>
<keyword evidence="5" id="KW-1185">Reference proteome</keyword>
<evidence type="ECO:0000259" key="3">
    <source>
        <dbReference type="SMART" id="SM00507"/>
    </source>
</evidence>
<dbReference type="EMBL" id="BMMZ01000001">
    <property type="protein sequence ID" value="GGL47871.1"/>
    <property type="molecule type" value="Genomic_DNA"/>
</dbReference>
<comment type="caution">
    <text evidence="4">The sequence shown here is derived from an EMBL/GenBank/DDBJ whole genome shotgun (WGS) entry which is preliminary data.</text>
</comment>
<dbReference type="SMART" id="SM00507">
    <property type="entry name" value="HNHc"/>
    <property type="match status" value="1"/>
</dbReference>
<name>A0A917VZ74_9ACTN</name>
<dbReference type="PROSITE" id="PS51257">
    <property type="entry name" value="PROKAR_LIPOPROTEIN"/>
    <property type="match status" value="1"/>
</dbReference>
<dbReference type="InterPro" id="IPR003615">
    <property type="entry name" value="HNH_nuc"/>
</dbReference>
<feature type="compositionally biased region" description="Basic and acidic residues" evidence="2">
    <location>
        <begin position="297"/>
        <end position="308"/>
    </location>
</feature>
<reference evidence="4" key="1">
    <citation type="journal article" date="2014" name="Int. J. Syst. Evol. Microbiol.">
        <title>Complete genome sequence of Corynebacterium casei LMG S-19264T (=DSM 44701T), isolated from a smear-ripened cheese.</title>
        <authorList>
            <consortium name="US DOE Joint Genome Institute (JGI-PGF)"/>
            <person name="Walter F."/>
            <person name="Albersmeier A."/>
            <person name="Kalinowski J."/>
            <person name="Ruckert C."/>
        </authorList>
    </citation>
    <scope>NUCLEOTIDE SEQUENCE</scope>
    <source>
        <strain evidence="4">CGMCC 4.7306</strain>
    </source>
</reference>
<dbReference type="Pfam" id="PF01844">
    <property type="entry name" value="HNH"/>
    <property type="match status" value="1"/>
</dbReference>
<dbReference type="InterPro" id="IPR002711">
    <property type="entry name" value="HNH"/>
</dbReference>
<reference evidence="4" key="2">
    <citation type="submission" date="2020-09" db="EMBL/GenBank/DDBJ databases">
        <authorList>
            <person name="Sun Q."/>
            <person name="Zhou Y."/>
        </authorList>
    </citation>
    <scope>NUCLEOTIDE SEQUENCE</scope>
    <source>
        <strain evidence="4">CGMCC 4.7306</strain>
    </source>
</reference>
<proteinExistence type="inferred from homology"/>
<dbReference type="AlphaFoldDB" id="A0A917VZ74"/>
<dbReference type="GO" id="GO:0008270">
    <property type="term" value="F:zinc ion binding"/>
    <property type="evidence" value="ECO:0007669"/>
    <property type="project" value="InterPro"/>
</dbReference>
<accession>A0A917VZ74</accession>
<dbReference type="GO" id="GO:0003676">
    <property type="term" value="F:nucleic acid binding"/>
    <property type="evidence" value="ECO:0007669"/>
    <property type="project" value="InterPro"/>
</dbReference>
<protein>
    <submittedName>
        <fullName evidence="4">HNH endonuclease</fullName>
    </submittedName>
</protein>
<feature type="region of interest" description="Disordered" evidence="2">
    <location>
        <begin position="351"/>
        <end position="399"/>
    </location>
</feature>
<dbReference type="Gene3D" id="1.10.30.50">
    <property type="match status" value="1"/>
</dbReference>
<keyword evidence="4" id="KW-0540">Nuclease</keyword>
<keyword evidence="4" id="KW-0255">Endonuclease</keyword>
<dbReference type="Proteomes" id="UP000613840">
    <property type="component" value="Unassembled WGS sequence"/>
</dbReference>
<feature type="region of interest" description="Disordered" evidence="2">
    <location>
        <begin position="179"/>
        <end position="207"/>
    </location>
</feature>